<evidence type="ECO:0000256" key="3">
    <source>
        <dbReference type="ARBA" id="ARBA00023163"/>
    </source>
</evidence>
<dbReference type="GO" id="GO:0003677">
    <property type="term" value="F:DNA binding"/>
    <property type="evidence" value="ECO:0007669"/>
    <property type="project" value="UniProtKB-KW"/>
</dbReference>
<dbReference type="PANTHER" id="PTHR30146">
    <property type="entry name" value="LACI-RELATED TRANSCRIPTIONAL REPRESSOR"/>
    <property type="match status" value="1"/>
</dbReference>
<keyword evidence="3" id="KW-0804">Transcription</keyword>
<dbReference type="Proteomes" id="UP001169027">
    <property type="component" value="Unassembled WGS sequence"/>
</dbReference>
<reference evidence="6" key="1">
    <citation type="submission" date="2023-06" db="EMBL/GenBank/DDBJ databases">
        <authorList>
            <person name="Jiang Y."/>
            <person name="Liu Q."/>
        </authorList>
    </citation>
    <scope>NUCLEOTIDE SEQUENCE</scope>
    <source>
        <strain evidence="6">CGMCC 1.12090</strain>
    </source>
</reference>
<keyword evidence="2 6" id="KW-0238">DNA-binding</keyword>
<evidence type="ECO:0000256" key="4">
    <source>
        <dbReference type="SAM" id="MobiDB-lite"/>
    </source>
</evidence>
<dbReference type="InterPro" id="IPR028082">
    <property type="entry name" value="Peripla_BP_I"/>
</dbReference>
<dbReference type="Pfam" id="PF00356">
    <property type="entry name" value="LacI"/>
    <property type="match status" value="1"/>
</dbReference>
<dbReference type="SMART" id="SM00354">
    <property type="entry name" value="HTH_LACI"/>
    <property type="match status" value="1"/>
</dbReference>
<dbReference type="InterPro" id="IPR000843">
    <property type="entry name" value="HTH_LacI"/>
</dbReference>
<gene>
    <name evidence="6" type="ORF">Q2T77_30210</name>
</gene>
<dbReference type="RefSeq" id="WP_301814664.1">
    <property type="nucleotide sequence ID" value="NZ_JAUJZH010000029.1"/>
</dbReference>
<protein>
    <submittedName>
        <fullName evidence="6">LacI family DNA-binding transcriptional regulator</fullName>
    </submittedName>
</protein>
<sequence>MVTIKDIAARLNVSASTVGRALADDSRISAAMKQRVQEVAGEIGYVANRAARMMRGVSSNLVGLIVPDVRNNFYSTIAHALSKCLEQEGFQLTLSESDDDRAAELRHVRELVSANVAGMILVPCARPLPATAKLLQTMPHIQLLREHTSLGKQWFGMDDVRALGLAVEHLLQLGHRRIAYIGPPMDLPTGAARLKGYRDALALSASHDPALELCGAPDDEMASGAGLGGLLRLERPPSAVVIAGVRHTHAVVNECIAMGIRVPEDLSVVGFGDEAGFGWWGAGLTTISLPVSEMATSCGLWFLHQLRQRATPLPPYRSISAPSLVVRGSTQEVADPEVLGRGGDPLAPAKTGSRNTRLRREASRL</sequence>
<dbReference type="SUPFAM" id="SSF53822">
    <property type="entry name" value="Periplasmic binding protein-like I"/>
    <property type="match status" value="1"/>
</dbReference>
<dbReference type="Pfam" id="PF13377">
    <property type="entry name" value="Peripla_BP_3"/>
    <property type="match status" value="1"/>
</dbReference>
<organism evidence="6 7">
    <name type="scientific">Variovorax ginsengisoli</name>
    <dbReference type="NCBI Taxonomy" id="363844"/>
    <lineage>
        <taxon>Bacteria</taxon>
        <taxon>Pseudomonadati</taxon>
        <taxon>Pseudomonadota</taxon>
        <taxon>Betaproteobacteria</taxon>
        <taxon>Burkholderiales</taxon>
        <taxon>Comamonadaceae</taxon>
        <taxon>Variovorax</taxon>
    </lineage>
</organism>
<evidence type="ECO:0000313" key="7">
    <source>
        <dbReference type="Proteomes" id="UP001169027"/>
    </source>
</evidence>
<dbReference type="CDD" id="cd06267">
    <property type="entry name" value="PBP1_LacI_sugar_binding-like"/>
    <property type="match status" value="1"/>
</dbReference>
<dbReference type="SUPFAM" id="SSF47413">
    <property type="entry name" value="lambda repressor-like DNA-binding domains"/>
    <property type="match status" value="1"/>
</dbReference>
<accession>A0ABT8SCT2</accession>
<dbReference type="Gene3D" id="1.10.260.40">
    <property type="entry name" value="lambda repressor-like DNA-binding domains"/>
    <property type="match status" value="1"/>
</dbReference>
<dbReference type="InterPro" id="IPR010982">
    <property type="entry name" value="Lambda_DNA-bd_dom_sf"/>
</dbReference>
<dbReference type="InterPro" id="IPR046335">
    <property type="entry name" value="LacI/GalR-like_sensor"/>
</dbReference>
<comment type="caution">
    <text evidence="6">The sequence shown here is derived from an EMBL/GenBank/DDBJ whole genome shotgun (WGS) entry which is preliminary data.</text>
</comment>
<dbReference type="PROSITE" id="PS50932">
    <property type="entry name" value="HTH_LACI_2"/>
    <property type="match status" value="1"/>
</dbReference>
<evidence type="ECO:0000256" key="1">
    <source>
        <dbReference type="ARBA" id="ARBA00023015"/>
    </source>
</evidence>
<dbReference type="Gene3D" id="3.40.50.2300">
    <property type="match status" value="2"/>
</dbReference>
<proteinExistence type="predicted"/>
<feature type="domain" description="HTH lacI-type" evidence="5">
    <location>
        <begin position="2"/>
        <end position="56"/>
    </location>
</feature>
<keyword evidence="7" id="KW-1185">Reference proteome</keyword>
<feature type="region of interest" description="Disordered" evidence="4">
    <location>
        <begin position="335"/>
        <end position="365"/>
    </location>
</feature>
<dbReference type="CDD" id="cd01392">
    <property type="entry name" value="HTH_LacI"/>
    <property type="match status" value="1"/>
</dbReference>
<name>A0ABT8SCT2_9BURK</name>
<dbReference type="PANTHER" id="PTHR30146:SF138">
    <property type="entry name" value="TRANSCRIPTIONAL REGULATORY PROTEIN"/>
    <property type="match status" value="1"/>
</dbReference>
<evidence type="ECO:0000313" key="6">
    <source>
        <dbReference type="EMBL" id="MDO1536565.1"/>
    </source>
</evidence>
<evidence type="ECO:0000256" key="2">
    <source>
        <dbReference type="ARBA" id="ARBA00023125"/>
    </source>
</evidence>
<keyword evidence="1" id="KW-0805">Transcription regulation</keyword>
<evidence type="ECO:0000259" key="5">
    <source>
        <dbReference type="PROSITE" id="PS50932"/>
    </source>
</evidence>
<dbReference type="EMBL" id="JAUKVY010000029">
    <property type="protein sequence ID" value="MDO1536565.1"/>
    <property type="molecule type" value="Genomic_DNA"/>
</dbReference>